<evidence type="ECO:0000313" key="10">
    <source>
        <dbReference type="Proteomes" id="UP000218767"/>
    </source>
</evidence>
<dbReference type="GO" id="GO:0046872">
    <property type="term" value="F:metal ion binding"/>
    <property type="evidence" value="ECO:0007669"/>
    <property type="project" value="UniProtKB-KW"/>
</dbReference>
<feature type="chain" id="PRO_5013059982" description="Peptidase M48 domain-containing protein" evidence="7">
    <location>
        <begin position="19"/>
        <end position="261"/>
    </location>
</feature>
<keyword evidence="4 6" id="KW-0862">Zinc</keyword>
<evidence type="ECO:0000256" key="3">
    <source>
        <dbReference type="ARBA" id="ARBA00022801"/>
    </source>
</evidence>
<dbReference type="PANTHER" id="PTHR22726:SF24">
    <property type="entry name" value="M48 FAMILY METALLOPEPTIDASE"/>
    <property type="match status" value="1"/>
</dbReference>
<dbReference type="PANTHER" id="PTHR22726">
    <property type="entry name" value="METALLOENDOPEPTIDASE OMA1"/>
    <property type="match status" value="1"/>
</dbReference>
<dbReference type="AlphaFoldDB" id="A0A2A4WVP8"/>
<feature type="signal peptide" evidence="7">
    <location>
        <begin position="1"/>
        <end position="18"/>
    </location>
</feature>
<dbReference type="Proteomes" id="UP000218767">
    <property type="component" value="Unassembled WGS sequence"/>
</dbReference>
<gene>
    <name evidence="9" type="ORF">COB20_15725</name>
</gene>
<keyword evidence="2" id="KW-0479">Metal-binding</keyword>
<keyword evidence="1 6" id="KW-0645">Protease</keyword>
<evidence type="ECO:0000259" key="8">
    <source>
        <dbReference type="Pfam" id="PF01435"/>
    </source>
</evidence>
<evidence type="ECO:0000313" key="9">
    <source>
        <dbReference type="EMBL" id="PCI73887.1"/>
    </source>
</evidence>
<evidence type="ECO:0000256" key="5">
    <source>
        <dbReference type="ARBA" id="ARBA00023049"/>
    </source>
</evidence>
<comment type="similarity">
    <text evidence="6">Belongs to the peptidase M48 family.</text>
</comment>
<organism evidence="9 10">
    <name type="scientific">SAR86 cluster bacterium</name>
    <dbReference type="NCBI Taxonomy" id="2030880"/>
    <lineage>
        <taxon>Bacteria</taxon>
        <taxon>Pseudomonadati</taxon>
        <taxon>Pseudomonadota</taxon>
        <taxon>Gammaproteobacteria</taxon>
        <taxon>SAR86 cluster</taxon>
    </lineage>
</organism>
<dbReference type="Pfam" id="PF01435">
    <property type="entry name" value="Peptidase_M48"/>
    <property type="match status" value="1"/>
</dbReference>
<evidence type="ECO:0000256" key="4">
    <source>
        <dbReference type="ARBA" id="ARBA00022833"/>
    </source>
</evidence>
<dbReference type="GO" id="GO:0004222">
    <property type="term" value="F:metalloendopeptidase activity"/>
    <property type="evidence" value="ECO:0007669"/>
    <property type="project" value="InterPro"/>
</dbReference>
<evidence type="ECO:0000256" key="1">
    <source>
        <dbReference type="ARBA" id="ARBA00022670"/>
    </source>
</evidence>
<evidence type="ECO:0000256" key="6">
    <source>
        <dbReference type="RuleBase" id="RU003983"/>
    </source>
</evidence>
<comment type="caution">
    <text evidence="9">The sequence shown here is derived from an EMBL/GenBank/DDBJ whole genome shotgun (WGS) entry which is preliminary data.</text>
</comment>
<dbReference type="InterPro" id="IPR001915">
    <property type="entry name" value="Peptidase_M48"/>
</dbReference>
<dbReference type="InterPro" id="IPR051156">
    <property type="entry name" value="Mito/Outer_Membr_Metalloprot"/>
</dbReference>
<dbReference type="PROSITE" id="PS51257">
    <property type="entry name" value="PROKAR_LIPOPROTEIN"/>
    <property type="match status" value="1"/>
</dbReference>
<feature type="domain" description="Peptidase M48" evidence="8">
    <location>
        <begin position="58"/>
        <end position="237"/>
    </location>
</feature>
<reference evidence="10" key="1">
    <citation type="submission" date="2017-08" db="EMBL/GenBank/DDBJ databases">
        <title>A dynamic microbial community with high functional redundancy inhabits the cold, oxic subseafloor aquifer.</title>
        <authorList>
            <person name="Tully B.J."/>
            <person name="Wheat C.G."/>
            <person name="Glazer B.T."/>
            <person name="Huber J.A."/>
        </authorList>
    </citation>
    <scope>NUCLEOTIDE SEQUENCE [LARGE SCALE GENOMIC DNA]</scope>
</reference>
<protein>
    <recommendedName>
        <fullName evidence="8">Peptidase M48 domain-containing protein</fullName>
    </recommendedName>
</protein>
<dbReference type="CDD" id="cd07331">
    <property type="entry name" value="M48C_Oma1_like"/>
    <property type="match status" value="1"/>
</dbReference>
<evidence type="ECO:0000256" key="7">
    <source>
        <dbReference type="SAM" id="SignalP"/>
    </source>
</evidence>
<comment type="cofactor">
    <cofactor evidence="6">
        <name>Zn(2+)</name>
        <dbReference type="ChEBI" id="CHEBI:29105"/>
    </cofactor>
    <text evidence="6">Binds 1 zinc ion per subunit.</text>
</comment>
<dbReference type="GO" id="GO:0051603">
    <property type="term" value="P:proteolysis involved in protein catabolic process"/>
    <property type="evidence" value="ECO:0007669"/>
    <property type="project" value="TreeGrafter"/>
</dbReference>
<dbReference type="Gene3D" id="3.30.2010.10">
    <property type="entry name" value="Metalloproteases ('zincins'), catalytic domain"/>
    <property type="match status" value="1"/>
</dbReference>
<accession>A0A2A4WVP8</accession>
<sequence>MRKLSAVAALLLSLAACTSSPLDRRQVVIYSDADMAEQGIRSYREMQAEIPATTNPRELQYVQCVANYVVAALDSEDQSRFDWEVTVFDNEQANAFALPGGKIGVYNGLFGVAVNQHQLAAVMAHEVGHVMANHSNERASQSTLRNVGVAAAQILGASDTTLQILDVGSRYGIFLPFNRTQESEADALGVILMAEAGFNPEESINLWVNMSADGGPRPPELLSTHPSPSSRMAELQRLMPPANALRESANRRGLNPDCILN</sequence>
<keyword evidence="5 6" id="KW-0482">Metalloprotease</keyword>
<keyword evidence="3 6" id="KW-0378">Hydrolase</keyword>
<evidence type="ECO:0000256" key="2">
    <source>
        <dbReference type="ARBA" id="ARBA00022723"/>
    </source>
</evidence>
<keyword evidence="7" id="KW-0732">Signal</keyword>
<proteinExistence type="inferred from homology"/>
<dbReference type="EMBL" id="NVUL01000112">
    <property type="protein sequence ID" value="PCI73887.1"/>
    <property type="molecule type" value="Genomic_DNA"/>
</dbReference>
<dbReference type="GO" id="GO:0016020">
    <property type="term" value="C:membrane"/>
    <property type="evidence" value="ECO:0007669"/>
    <property type="project" value="TreeGrafter"/>
</dbReference>
<name>A0A2A4WVP8_9GAMM</name>